<keyword evidence="1 2" id="KW-0238">DNA-binding</keyword>
<keyword evidence="5" id="KW-1185">Reference proteome</keyword>
<evidence type="ECO:0000256" key="1">
    <source>
        <dbReference type="ARBA" id="ARBA00023125"/>
    </source>
</evidence>
<dbReference type="PANTHER" id="PTHR43479">
    <property type="entry name" value="ACREF/ENVCD OPERON REPRESSOR-RELATED"/>
    <property type="match status" value="1"/>
</dbReference>
<dbReference type="Gene3D" id="1.10.357.10">
    <property type="entry name" value="Tetracycline Repressor, domain 2"/>
    <property type="match status" value="1"/>
</dbReference>
<dbReference type="InterPro" id="IPR001647">
    <property type="entry name" value="HTH_TetR"/>
</dbReference>
<dbReference type="EMBL" id="JBHTOK010000078">
    <property type="protein sequence ID" value="MFD1442075.1"/>
    <property type="molecule type" value="Genomic_DNA"/>
</dbReference>
<proteinExistence type="predicted"/>
<dbReference type="InterPro" id="IPR009057">
    <property type="entry name" value="Homeodomain-like_sf"/>
</dbReference>
<gene>
    <name evidence="4" type="ORF">ACFQ5K_11875</name>
</gene>
<organism evidence="4 5">
    <name type="scientific">Lacticaseibacillus hegangensis</name>
    <dbReference type="NCBI Taxonomy" id="2486010"/>
    <lineage>
        <taxon>Bacteria</taxon>
        <taxon>Bacillati</taxon>
        <taxon>Bacillota</taxon>
        <taxon>Bacilli</taxon>
        <taxon>Lactobacillales</taxon>
        <taxon>Lactobacillaceae</taxon>
        <taxon>Lacticaseibacillus</taxon>
    </lineage>
</organism>
<protein>
    <submittedName>
        <fullName evidence="4">TetR/AcrR family transcriptional regulator</fullName>
    </submittedName>
</protein>
<dbReference type="RefSeq" id="WP_125755096.1">
    <property type="nucleotide sequence ID" value="NZ_JBHTOK010000078.1"/>
</dbReference>
<dbReference type="Proteomes" id="UP001597212">
    <property type="component" value="Unassembled WGS sequence"/>
</dbReference>
<evidence type="ECO:0000313" key="4">
    <source>
        <dbReference type="EMBL" id="MFD1442075.1"/>
    </source>
</evidence>
<dbReference type="PANTHER" id="PTHR43479:SF11">
    <property type="entry name" value="ACREF_ENVCD OPERON REPRESSOR-RELATED"/>
    <property type="match status" value="1"/>
</dbReference>
<evidence type="ECO:0000313" key="5">
    <source>
        <dbReference type="Proteomes" id="UP001597212"/>
    </source>
</evidence>
<sequence>MTTHQERNAQTETAIIDALVKVGREKPLSQITVTDLIKATGISRGTFYLHYLDKDDLIERLKSQFMTKLKETLDQEMADTMNLQELATGKPYPVIVDILSLVAKNRPLLTFLLGPNGDAAFYRTVVNELQTAILRELRVVKGSASFCREIPPAYAINLVTNTIVSTIMVWLTNDDNLTSDELAHVIMRELYLSPYQILEIDS</sequence>
<dbReference type="Pfam" id="PF14278">
    <property type="entry name" value="TetR_C_8"/>
    <property type="match status" value="1"/>
</dbReference>
<feature type="domain" description="HTH tetR-type" evidence="3">
    <location>
        <begin position="9"/>
        <end position="69"/>
    </location>
</feature>
<dbReference type="InterPro" id="IPR039532">
    <property type="entry name" value="TetR_C_Firmicutes"/>
</dbReference>
<accession>A0ABW4CZN0</accession>
<dbReference type="InterPro" id="IPR050624">
    <property type="entry name" value="HTH-type_Tx_Regulator"/>
</dbReference>
<comment type="caution">
    <text evidence="4">The sequence shown here is derived from an EMBL/GenBank/DDBJ whole genome shotgun (WGS) entry which is preliminary data.</text>
</comment>
<evidence type="ECO:0000259" key="3">
    <source>
        <dbReference type="PROSITE" id="PS50977"/>
    </source>
</evidence>
<dbReference type="PROSITE" id="PS50977">
    <property type="entry name" value="HTH_TETR_2"/>
    <property type="match status" value="1"/>
</dbReference>
<dbReference type="SUPFAM" id="SSF46689">
    <property type="entry name" value="Homeodomain-like"/>
    <property type="match status" value="1"/>
</dbReference>
<name>A0ABW4CZN0_9LACO</name>
<feature type="DNA-binding region" description="H-T-H motif" evidence="2">
    <location>
        <begin position="32"/>
        <end position="51"/>
    </location>
</feature>
<reference evidence="5" key="1">
    <citation type="journal article" date="2019" name="Int. J. Syst. Evol. Microbiol.">
        <title>The Global Catalogue of Microorganisms (GCM) 10K type strain sequencing project: providing services to taxonomists for standard genome sequencing and annotation.</title>
        <authorList>
            <consortium name="The Broad Institute Genomics Platform"/>
            <consortium name="The Broad Institute Genome Sequencing Center for Infectious Disease"/>
            <person name="Wu L."/>
            <person name="Ma J."/>
        </authorList>
    </citation>
    <scope>NUCLEOTIDE SEQUENCE [LARGE SCALE GENOMIC DNA]</scope>
    <source>
        <strain evidence="5">CCM 8912</strain>
    </source>
</reference>
<evidence type="ECO:0000256" key="2">
    <source>
        <dbReference type="PROSITE-ProRule" id="PRU00335"/>
    </source>
</evidence>
<dbReference type="Pfam" id="PF00440">
    <property type="entry name" value="TetR_N"/>
    <property type="match status" value="1"/>
</dbReference>